<dbReference type="Proteomes" id="UP000076512">
    <property type="component" value="Unassembled WGS sequence"/>
</dbReference>
<gene>
    <name evidence="1" type="ORF">AWN90_31630</name>
</gene>
<evidence type="ECO:0000313" key="1">
    <source>
        <dbReference type="EMBL" id="KZM73231.1"/>
    </source>
</evidence>
<sequence length="112" mass="10888">MAKVLVASARLSCGPVPPHGPITVTATAALTVDGNPVLVVADFARAVLACAVGPPSKPCTKLLPFTAGVSTVLTVGGQPVVLASAVAQTDATAANGGAFTVLAPGQTILDSK</sequence>
<dbReference type="STRING" id="455432.AWN90_31630"/>
<comment type="caution">
    <text evidence="1">The sequence shown here is derived from an EMBL/GenBank/DDBJ whole genome shotgun (WGS) entry which is preliminary data.</text>
</comment>
<name>A0A164MCE7_9NOCA</name>
<organism evidence="1 2">
    <name type="scientific">Nocardia terpenica</name>
    <dbReference type="NCBI Taxonomy" id="455432"/>
    <lineage>
        <taxon>Bacteria</taxon>
        <taxon>Bacillati</taxon>
        <taxon>Actinomycetota</taxon>
        <taxon>Actinomycetes</taxon>
        <taxon>Mycobacteriales</taxon>
        <taxon>Nocardiaceae</taxon>
        <taxon>Nocardia</taxon>
    </lineage>
</organism>
<proteinExistence type="predicted"/>
<protein>
    <recommendedName>
        <fullName evidence="3">DUF4280 domain-containing protein</fullName>
    </recommendedName>
</protein>
<keyword evidence="2" id="KW-1185">Reference proteome</keyword>
<dbReference type="EMBL" id="LWGR01000007">
    <property type="protein sequence ID" value="KZM73231.1"/>
    <property type="molecule type" value="Genomic_DNA"/>
</dbReference>
<dbReference type="AlphaFoldDB" id="A0A164MCE7"/>
<accession>A0A164MCE7</accession>
<evidence type="ECO:0008006" key="3">
    <source>
        <dbReference type="Google" id="ProtNLM"/>
    </source>
</evidence>
<reference evidence="1 2" key="1">
    <citation type="submission" date="2016-04" db="EMBL/GenBank/DDBJ databases">
        <authorList>
            <person name="Evans L.H."/>
            <person name="Alamgir A."/>
            <person name="Owens N."/>
            <person name="Weber N.D."/>
            <person name="Virtaneva K."/>
            <person name="Barbian K."/>
            <person name="Babar A."/>
            <person name="Rosenke K."/>
        </authorList>
    </citation>
    <scope>NUCLEOTIDE SEQUENCE [LARGE SCALE GENOMIC DNA]</scope>
    <source>
        <strain evidence="1 2">IFM 0406</strain>
    </source>
</reference>
<evidence type="ECO:0000313" key="2">
    <source>
        <dbReference type="Proteomes" id="UP000076512"/>
    </source>
</evidence>
<dbReference type="RefSeq" id="WP_067590173.1">
    <property type="nucleotide sequence ID" value="NZ_JABMCZ010000004.1"/>
</dbReference>